<dbReference type="EMBL" id="CAADHY010000007">
    <property type="protein sequence ID" value="VFR16786.1"/>
    <property type="molecule type" value="Genomic_DNA"/>
</dbReference>
<organism evidence="1">
    <name type="scientific">plant metagenome</name>
    <dbReference type="NCBI Taxonomy" id="1297885"/>
    <lineage>
        <taxon>unclassified sequences</taxon>
        <taxon>metagenomes</taxon>
        <taxon>organismal metagenomes</taxon>
    </lineage>
</organism>
<sequence>MGRSGTSTSQNGDGNSSNYRLLQIKGLHENLRDTKKMGRLKIALSQWSKHPDDYSGPLALETVASLTTCASSQFIVTSCRRKSRYFFLQYEDKLSGS</sequence>
<protein>
    <submittedName>
        <fullName evidence="1">Uncharacterized protein</fullName>
    </submittedName>
</protein>
<accession>A0A484NTQ0</accession>
<gene>
    <name evidence="1" type="ORF">AMP9_3529</name>
</gene>
<reference evidence="1" key="1">
    <citation type="submission" date="2019-03" db="EMBL/GenBank/DDBJ databases">
        <authorList>
            <person name="Danneels B."/>
        </authorList>
    </citation>
    <scope>NUCLEOTIDE SEQUENCE</scope>
</reference>
<evidence type="ECO:0000313" key="1">
    <source>
        <dbReference type="EMBL" id="VFR16786.1"/>
    </source>
</evidence>
<proteinExistence type="predicted"/>
<name>A0A484NTQ0_9ZZZZ</name>
<dbReference type="AlphaFoldDB" id="A0A484NTQ0"/>